<evidence type="ECO:0000313" key="8">
    <source>
        <dbReference type="EMBL" id="MBS8121619.1"/>
    </source>
</evidence>
<feature type="domain" description="RNA polymerase sigma-70 region 2" evidence="6">
    <location>
        <begin position="39"/>
        <end position="87"/>
    </location>
</feature>
<evidence type="ECO:0000259" key="7">
    <source>
        <dbReference type="Pfam" id="PF04545"/>
    </source>
</evidence>
<dbReference type="PANTHER" id="PTHR43133:SF8">
    <property type="entry name" value="RNA POLYMERASE SIGMA FACTOR HI_1459-RELATED"/>
    <property type="match status" value="1"/>
</dbReference>
<evidence type="ECO:0000256" key="3">
    <source>
        <dbReference type="ARBA" id="ARBA00023082"/>
    </source>
</evidence>
<dbReference type="RefSeq" id="WP_213348337.1">
    <property type="nucleotide sequence ID" value="NZ_JAEDAM010000007.1"/>
</dbReference>
<dbReference type="Proteomes" id="UP000680365">
    <property type="component" value="Unassembled WGS sequence"/>
</dbReference>
<dbReference type="SUPFAM" id="SSF88946">
    <property type="entry name" value="Sigma2 domain of RNA polymerase sigma factors"/>
    <property type="match status" value="1"/>
</dbReference>
<keyword evidence="5" id="KW-0804">Transcription</keyword>
<dbReference type="Pfam" id="PF04545">
    <property type="entry name" value="Sigma70_r4"/>
    <property type="match status" value="1"/>
</dbReference>
<dbReference type="InterPro" id="IPR036388">
    <property type="entry name" value="WH-like_DNA-bd_sf"/>
</dbReference>
<keyword evidence="3" id="KW-0731">Sigma factor</keyword>
<keyword evidence="9" id="KW-1185">Reference proteome</keyword>
<evidence type="ECO:0000256" key="5">
    <source>
        <dbReference type="ARBA" id="ARBA00023163"/>
    </source>
</evidence>
<dbReference type="Gene3D" id="1.10.1740.10">
    <property type="match status" value="1"/>
</dbReference>
<comment type="caution">
    <text evidence="8">The sequence shown here is derived from an EMBL/GenBank/DDBJ whole genome shotgun (WGS) entry which is preliminary data.</text>
</comment>
<dbReference type="InterPro" id="IPR014284">
    <property type="entry name" value="RNA_pol_sigma-70_dom"/>
</dbReference>
<comment type="similarity">
    <text evidence="1">Belongs to the sigma-70 factor family. ECF subfamily.</text>
</comment>
<dbReference type="Pfam" id="PF04542">
    <property type="entry name" value="Sigma70_r2"/>
    <property type="match status" value="1"/>
</dbReference>
<dbReference type="EMBL" id="JAEDAM010000007">
    <property type="protein sequence ID" value="MBS8121619.1"/>
    <property type="molecule type" value="Genomic_DNA"/>
</dbReference>
<feature type="domain" description="RNA polymerase sigma-70 region 4" evidence="7">
    <location>
        <begin position="133"/>
        <end position="179"/>
    </location>
</feature>
<name>A0ABS5QKG5_9BACT</name>
<dbReference type="InterPro" id="IPR007630">
    <property type="entry name" value="RNA_pol_sigma70_r4"/>
</dbReference>
<dbReference type="NCBIfam" id="TIGR02937">
    <property type="entry name" value="sigma70-ECF"/>
    <property type="match status" value="1"/>
</dbReference>
<dbReference type="CDD" id="cd06171">
    <property type="entry name" value="Sigma70_r4"/>
    <property type="match status" value="1"/>
</dbReference>
<dbReference type="Gene3D" id="1.10.10.10">
    <property type="entry name" value="Winged helix-like DNA-binding domain superfamily/Winged helix DNA-binding domain"/>
    <property type="match status" value="1"/>
</dbReference>
<dbReference type="InterPro" id="IPR039425">
    <property type="entry name" value="RNA_pol_sigma-70-like"/>
</dbReference>
<keyword evidence="4" id="KW-0238">DNA-binding</keyword>
<evidence type="ECO:0000256" key="2">
    <source>
        <dbReference type="ARBA" id="ARBA00023015"/>
    </source>
</evidence>
<proteinExistence type="inferred from homology"/>
<organism evidence="8 9">
    <name type="scientific">Candidatus Vampirococcus lugosii</name>
    <dbReference type="NCBI Taxonomy" id="2789015"/>
    <lineage>
        <taxon>Bacteria</taxon>
        <taxon>Candidatus Absconditibacteriota</taxon>
        <taxon>Vampirococcus</taxon>
    </lineage>
</organism>
<dbReference type="PANTHER" id="PTHR43133">
    <property type="entry name" value="RNA POLYMERASE ECF-TYPE SIGMA FACTO"/>
    <property type="match status" value="1"/>
</dbReference>
<dbReference type="InterPro" id="IPR013325">
    <property type="entry name" value="RNA_pol_sigma_r2"/>
</dbReference>
<keyword evidence="2" id="KW-0805">Transcription regulation</keyword>
<evidence type="ECO:0000313" key="9">
    <source>
        <dbReference type="Proteomes" id="UP000680365"/>
    </source>
</evidence>
<dbReference type="InterPro" id="IPR007627">
    <property type="entry name" value="RNA_pol_sigma70_r2"/>
</dbReference>
<accession>A0ABS5QKG5</accession>
<evidence type="ECO:0000259" key="6">
    <source>
        <dbReference type="Pfam" id="PF04542"/>
    </source>
</evidence>
<dbReference type="SUPFAM" id="SSF88659">
    <property type="entry name" value="Sigma3 and sigma4 domains of RNA polymerase sigma factors"/>
    <property type="match status" value="1"/>
</dbReference>
<evidence type="ECO:0000256" key="4">
    <source>
        <dbReference type="ARBA" id="ARBA00023125"/>
    </source>
</evidence>
<sequence>MFNFSNDFIDKLIKKDKSAFNEFYLKSIDIFFRYLKSNYFLSDSEIYDIISDFYLKIWNGIGKYNTNYNLNSWVWTVFKNTMKDYFKGSNFKLDEYASLGKDNDINDLVSQESESLNILQSDYEYSLINKEIKNLDDLSKEIIHLKYVEELSNKEISTILGISIDNVRQRASRAINKLKSKLK</sequence>
<keyword evidence="8" id="KW-0240">DNA-directed RNA polymerase</keyword>
<dbReference type="GO" id="GO:0000428">
    <property type="term" value="C:DNA-directed RNA polymerase complex"/>
    <property type="evidence" value="ECO:0007669"/>
    <property type="project" value="UniProtKB-KW"/>
</dbReference>
<gene>
    <name evidence="8" type="ORF">VAMP_11n240</name>
</gene>
<evidence type="ECO:0000256" key="1">
    <source>
        <dbReference type="ARBA" id="ARBA00010641"/>
    </source>
</evidence>
<protein>
    <submittedName>
        <fullName evidence="8">DNA-directed RNA polymerase specialized sigma subunit, sigma24 family</fullName>
    </submittedName>
</protein>
<dbReference type="InterPro" id="IPR013324">
    <property type="entry name" value="RNA_pol_sigma_r3/r4-like"/>
</dbReference>
<reference evidence="8 9" key="1">
    <citation type="journal article" date="2021" name="Nat. Commun.">
        <title>Reductive evolution and unique predatory mode in the CPR bacterium Vampirococcus lugosii.</title>
        <authorList>
            <person name="Moreira D."/>
            <person name="Zivanovic Y."/>
            <person name="Lopez-Archilla A.I."/>
            <person name="Iniesto M."/>
            <person name="Lopez-Garcia P."/>
        </authorList>
    </citation>
    <scope>NUCLEOTIDE SEQUENCE [LARGE SCALE GENOMIC DNA]</scope>
    <source>
        <strain evidence="8">Chiprana</strain>
    </source>
</reference>